<evidence type="ECO:0000313" key="4">
    <source>
        <dbReference type="Proteomes" id="UP000214365"/>
    </source>
</evidence>
<dbReference type="InterPro" id="IPR043472">
    <property type="entry name" value="Macro_dom-like"/>
</dbReference>
<proteinExistence type="predicted"/>
<dbReference type="GeneID" id="31001254"/>
<dbReference type="CDD" id="cd02908">
    <property type="entry name" value="Macro_OAADPr_deacetylase"/>
    <property type="match status" value="1"/>
</dbReference>
<dbReference type="PANTHER" id="PTHR11106">
    <property type="entry name" value="GANGLIOSIDE INDUCED DIFFERENTIATION ASSOCIATED PROTEIN 2-RELATED"/>
    <property type="match status" value="1"/>
</dbReference>
<dbReference type="STRING" id="1441469.A0A1Q5QBD3"/>
<feature type="domain" description="Macro" evidence="2">
    <location>
        <begin position="28"/>
        <end position="211"/>
    </location>
</feature>
<feature type="region of interest" description="Disordered" evidence="1">
    <location>
        <begin position="243"/>
        <end position="305"/>
    </location>
</feature>
<evidence type="ECO:0000259" key="2">
    <source>
        <dbReference type="PROSITE" id="PS51154"/>
    </source>
</evidence>
<feature type="compositionally biased region" description="Basic and acidic residues" evidence="1">
    <location>
        <begin position="255"/>
        <end position="270"/>
    </location>
</feature>
<sequence>MPPLLTLSEIPTLTRLYRSRALLPGQYAATGAPSKQLNDILSHIRYDITKLQVGCIVNAANTSLLGGGGVDGAIHSAAGRQLLEECRTLGGCSTGDAKITDGYDLPAAKVIHTVGPIYDGYQPDESEKHLRSCYRRSLELAMEHGQRSIAFSAISTGVYGYPNNAAAKAAIDEVAKFLREDENVSKFERVIFCSFMPADVRAYERFLPFYFPPTPGDVEGANASPETQTNDDTAFVDLSEEGFGSEKEEDEHDWEELSRDDNSQELHEEPVELSSQVASVTDVRSIQSSSADFDELSRSETENGL</sequence>
<evidence type="ECO:0000256" key="1">
    <source>
        <dbReference type="SAM" id="MobiDB-lite"/>
    </source>
</evidence>
<dbReference type="PROSITE" id="PS51154">
    <property type="entry name" value="MACRO"/>
    <property type="match status" value="1"/>
</dbReference>
<feature type="compositionally biased region" description="Polar residues" evidence="1">
    <location>
        <begin position="273"/>
        <end position="291"/>
    </location>
</feature>
<evidence type="ECO:0000313" key="3">
    <source>
        <dbReference type="EMBL" id="OKL63079.1"/>
    </source>
</evidence>
<dbReference type="EMBL" id="LFMY01000002">
    <property type="protein sequence ID" value="OKL63079.1"/>
    <property type="molecule type" value="Genomic_DNA"/>
</dbReference>
<organism evidence="3 4">
    <name type="scientific">Talaromyces atroroseus</name>
    <dbReference type="NCBI Taxonomy" id="1441469"/>
    <lineage>
        <taxon>Eukaryota</taxon>
        <taxon>Fungi</taxon>
        <taxon>Dikarya</taxon>
        <taxon>Ascomycota</taxon>
        <taxon>Pezizomycotina</taxon>
        <taxon>Eurotiomycetes</taxon>
        <taxon>Eurotiomycetidae</taxon>
        <taxon>Eurotiales</taxon>
        <taxon>Trichocomaceae</taxon>
        <taxon>Talaromyces</taxon>
        <taxon>Talaromyces sect. Trachyspermi</taxon>
    </lineage>
</organism>
<dbReference type="RefSeq" id="XP_020123200.1">
    <property type="nucleotide sequence ID" value="XM_020261170.1"/>
</dbReference>
<dbReference type="PANTHER" id="PTHR11106:SF27">
    <property type="entry name" value="MACRO DOMAIN-CONTAINING PROTEIN"/>
    <property type="match status" value="1"/>
</dbReference>
<dbReference type="Proteomes" id="UP000214365">
    <property type="component" value="Unassembled WGS sequence"/>
</dbReference>
<keyword evidence="4" id="KW-1185">Reference proteome</keyword>
<reference evidence="3 4" key="1">
    <citation type="submission" date="2015-06" db="EMBL/GenBank/DDBJ databases">
        <title>Talaromyces atroroseus IBT 11181 draft genome.</title>
        <authorList>
            <person name="Rasmussen K.B."/>
            <person name="Rasmussen S."/>
            <person name="Petersen B."/>
            <person name="Sicheritz-Ponten T."/>
            <person name="Mortensen U.H."/>
            <person name="Thrane U."/>
        </authorList>
    </citation>
    <scope>NUCLEOTIDE SEQUENCE [LARGE SCALE GENOMIC DNA]</scope>
    <source>
        <strain evidence="3 4">IBT 11181</strain>
    </source>
</reference>
<feature type="compositionally biased region" description="Basic and acidic residues" evidence="1">
    <location>
        <begin position="295"/>
        <end position="305"/>
    </location>
</feature>
<name>A0A1Q5QBD3_TALAT</name>
<dbReference type="InterPro" id="IPR002589">
    <property type="entry name" value="Macro_dom"/>
</dbReference>
<dbReference type="OrthoDB" id="6077599at2759"/>
<dbReference type="AlphaFoldDB" id="A0A1Q5QBD3"/>
<dbReference type="SMART" id="SM00506">
    <property type="entry name" value="A1pp"/>
    <property type="match status" value="1"/>
</dbReference>
<gene>
    <name evidence="3" type="ORF">UA08_01499</name>
</gene>
<dbReference type="Gene3D" id="3.40.220.10">
    <property type="entry name" value="Leucine Aminopeptidase, subunit E, domain 1"/>
    <property type="match status" value="1"/>
</dbReference>
<dbReference type="SUPFAM" id="SSF52949">
    <property type="entry name" value="Macro domain-like"/>
    <property type="match status" value="1"/>
</dbReference>
<protein>
    <recommendedName>
        <fullName evidence="2">Macro domain-containing protein</fullName>
    </recommendedName>
</protein>
<comment type="caution">
    <text evidence="3">The sequence shown here is derived from an EMBL/GenBank/DDBJ whole genome shotgun (WGS) entry which is preliminary data.</text>
</comment>
<accession>A0A1Q5QBD3</accession>
<dbReference type="Pfam" id="PF01661">
    <property type="entry name" value="Macro"/>
    <property type="match status" value="1"/>
</dbReference>